<evidence type="ECO:0000256" key="1">
    <source>
        <dbReference type="SAM" id="MobiDB-lite"/>
    </source>
</evidence>
<dbReference type="EMBL" id="CP004387">
    <property type="protein sequence ID" value="AJD47280.1"/>
    <property type="molecule type" value="Genomic_DNA"/>
</dbReference>
<proteinExistence type="predicted"/>
<accession>A0A0B4XKR9</accession>
<dbReference type="STRING" id="391936.S7S_04290"/>
<dbReference type="OrthoDB" id="9854710at2"/>
<dbReference type="RefSeq" id="WP_008738385.1">
    <property type="nucleotide sequence ID" value="NZ_CP004387.1"/>
</dbReference>
<protein>
    <submittedName>
        <fullName evidence="2">Uncharacterized protein</fullName>
    </submittedName>
</protein>
<dbReference type="AlphaFoldDB" id="A0A0B4XKR9"/>
<feature type="compositionally biased region" description="Basic and acidic residues" evidence="1">
    <location>
        <begin position="23"/>
        <end position="33"/>
    </location>
</feature>
<feature type="region of interest" description="Disordered" evidence="1">
    <location>
        <begin position="1"/>
        <end position="33"/>
    </location>
</feature>
<dbReference type="KEGG" id="apac:S7S_04290"/>
<gene>
    <name evidence="2" type="ORF">S7S_04290</name>
</gene>
<name>A0A0B4XKR9_9GAMM</name>
<evidence type="ECO:0000313" key="3">
    <source>
        <dbReference type="Proteomes" id="UP000006764"/>
    </source>
</evidence>
<sequence>MSARITIEQGDPDAAIVQPPPSDPDKPMKPPKEKWKKVAEKFYGSYAEATRVFEEELGALSEIERTFAVRLDPALAVRIKPWFREDDIWHSHRERVIR</sequence>
<reference evidence="2 3" key="1">
    <citation type="journal article" date="2012" name="J. Bacteriol.">
        <title>Genome sequence of an alkane-degrading bacterium, Alcanivorax pacificus type strain W11-5, isolated from deep sea sediment.</title>
        <authorList>
            <person name="Lai Q."/>
            <person name="Shao Z."/>
        </authorList>
    </citation>
    <scope>NUCLEOTIDE SEQUENCE [LARGE SCALE GENOMIC DNA]</scope>
    <source>
        <strain evidence="2 3">W11-5</strain>
    </source>
</reference>
<evidence type="ECO:0000313" key="2">
    <source>
        <dbReference type="EMBL" id="AJD47280.1"/>
    </source>
</evidence>
<keyword evidence="3" id="KW-1185">Reference proteome</keyword>
<organism evidence="2 3">
    <name type="scientific">Isoalcanivorax pacificus W11-5</name>
    <dbReference type="NCBI Taxonomy" id="391936"/>
    <lineage>
        <taxon>Bacteria</taxon>
        <taxon>Pseudomonadati</taxon>
        <taxon>Pseudomonadota</taxon>
        <taxon>Gammaproteobacteria</taxon>
        <taxon>Oceanospirillales</taxon>
        <taxon>Alcanivoracaceae</taxon>
        <taxon>Isoalcanivorax</taxon>
    </lineage>
</organism>
<dbReference type="Proteomes" id="UP000006764">
    <property type="component" value="Chromosome"/>
</dbReference>
<dbReference type="HOGENOM" id="CLU_2327648_0_0_6"/>